<reference evidence="1" key="1">
    <citation type="journal article" date="2015" name="Nature">
        <title>Complex archaea that bridge the gap between prokaryotes and eukaryotes.</title>
        <authorList>
            <person name="Spang A."/>
            <person name="Saw J.H."/>
            <person name="Jorgensen S.L."/>
            <person name="Zaremba-Niedzwiedzka K."/>
            <person name="Martijn J."/>
            <person name="Lind A.E."/>
            <person name="van Eijk R."/>
            <person name="Schleper C."/>
            <person name="Guy L."/>
            <person name="Ettema T.J."/>
        </authorList>
    </citation>
    <scope>NUCLEOTIDE SEQUENCE</scope>
</reference>
<feature type="non-terminal residue" evidence="1">
    <location>
        <position position="1"/>
    </location>
</feature>
<comment type="caution">
    <text evidence="1">The sequence shown here is derived from an EMBL/GenBank/DDBJ whole genome shotgun (WGS) entry which is preliminary data.</text>
</comment>
<protein>
    <submittedName>
        <fullName evidence="1">Uncharacterized protein</fullName>
    </submittedName>
</protein>
<organism evidence="1">
    <name type="scientific">marine sediment metagenome</name>
    <dbReference type="NCBI Taxonomy" id="412755"/>
    <lineage>
        <taxon>unclassified sequences</taxon>
        <taxon>metagenomes</taxon>
        <taxon>ecological metagenomes</taxon>
    </lineage>
</organism>
<accession>A0A0F9AM10</accession>
<gene>
    <name evidence="1" type="ORF">LCGC14_2895840</name>
</gene>
<dbReference type="AlphaFoldDB" id="A0A0F9AM10"/>
<evidence type="ECO:0000313" key="1">
    <source>
        <dbReference type="EMBL" id="KKK73236.1"/>
    </source>
</evidence>
<proteinExistence type="predicted"/>
<dbReference type="EMBL" id="LAZR01056877">
    <property type="protein sequence ID" value="KKK73236.1"/>
    <property type="molecule type" value="Genomic_DNA"/>
</dbReference>
<name>A0A0F9AM10_9ZZZZ</name>
<sequence length="35" mass="4306">LPLELQFEYVPYLTQAYRERFGEQVDELIRKAAYR</sequence>